<reference evidence="4 5" key="1">
    <citation type="journal article" date="2019" name="Sci. Rep.">
        <title>Nanopore sequencing improves the draft genome of the human pathogenic amoeba Naegleria fowleri.</title>
        <authorList>
            <person name="Liechti N."/>
            <person name="Schurch N."/>
            <person name="Bruggmann R."/>
            <person name="Wittwer M."/>
        </authorList>
    </citation>
    <scope>NUCLEOTIDE SEQUENCE [LARGE SCALE GENOMIC DNA]</scope>
    <source>
        <strain evidence="4 5">ATCC 30894</strain>
    </source>
</reference>
<evidence type="ECO:0000313" key="5">
    <source>
        <dbReference type="Proteomes" id="UP000444721"/>
    </source>
</evidence>
<dbReference type="InterPro" id="IPR016024">
    <property type="entry name" value="ARM-type_fold"/>
</dbReference>
<dbReference type="Pfam" id="PF01369">
    <property type="entry name" value="Sec7"/>
    <property type="match status" value="1"/>
</dbReference>
<dbReference type="VEuPathDB" id="AmoebaDB:NF0130990"/>
<dbReference type="Gene3D" id="1.10.1000.11">
    <property type="entry name" value="Arf Nucleotide-binding Site Opener,domain 2"/>
    <property type="match status" value="1"/>
</dbReference>
<dbReference type="EMBL" id="VFQX01000016">
    <property type="protein sequence ID" value="KAF0981188.1"/>
    <property type="molecule type" value="Genomic_DNA"/>
</dbReference>
<dbReference type="PANTHER" id="PTHR10663:SF375">
    <property type="entry name" value="LD29171P"/>
    <property type="match status" value="1"/>
</dbReference>
<dbReference type="PROSITE" id="PS50190">
    <property type="entry name" value="SEC7"/>
    <property type="match status" value="1"/>
</dbReference>
<dbReference type="OMA" id="CIYLMGR"/>
<dbReference type="Gene3D" id="1.10.220.20">
    <property type="match status" value="1"/>
</dbReference>
<dbReference type="VEuPathDB" id="AmoebaDB:NfTy_078950"/>
<dbReference type="RefSeq" id="XP_044565901.1">
    <property type="nucleotide sequence ID" value="XM_044703554.1"/>
</dbReference>
<dbReference type="GO" id="GO:0032012">
    <property type="term" value="P:regulation of ARF protein signal transduction"/>
    <property type="evidence" value="ECO:0007669"/>
    <property type="project" value="InterPro"/>
</dbReference>
<evidence type="ECO:0000256" key="2">
    <source>
        <dbReference type="ARBA" id="ARBA00022490"/>
    </source>
</evidence>
<dbReference type="InterPro" id="IPR015403">
    <property type="entry name" value="Mon2/Sec7/BIG1-like_HDS"/>
</dbReference>
<dbReference type="Pfam" id="PF12783">
    <property type="entry name" value="Sec7-like_HUS"/>
    <property type="match status" value="1"/>
</dbReference>
<feature type="domain" description="SEC7" evidence="3">
    <location>
        <begin position="373"/>
        <end position="570"/>
    </location>
</feature>
<dbReference type="OrthoDB" id="18431at2759"/>
<dbReference type="VEuPathDB" id="AmoebaDB:FDP41_012976"/>
<dbReference type="Pfam" id="PF09324">
    <property type="entry name" value="Sec7-like_HDS"/>
    <property type="match status" value="1"/>
</dbReference>
<dbReference type="GeneID" id="68120191"/>
<sequence>MLKTILTAVTCCNISGKMLGIKTCLNIMFVSKDENNSKSVLKQILNITIKRLADETLPHSDSESTVSECTSSSRCVEEFVDTIIEEVANEIIEKQNLSPEGILTTLESASCTNITNASNAITQNTTTALDQNDSTKLDDWDIPMETSQIQNDILFILHSLCKMSMKTISNNAKLEEKTRSIYLELLFDIFENSGQLLAHNISLFQYVRQNLYTALFTNSLTSSSTIFSLVLKLFYQIFKLFQTSLKYETQLFFANLIRILNSNCTSQSQKISTIKFLSYLFATHNSDLVHTLFLIFDCEVGMLNIVERLITSLATIVQTPKISTDNTSAFALTQTIYMKSIAFKALNQILTCLHTNMKNMQQQEFVNHPACEKLEKQKRDKNTTYEGISLFNENPKKGIEYFVRIGYLPNPSLDKEAFETAFVHLLQTTQGFSKHAIGEYFASPDHEGVLTKFIQLQSFSGMLFEKALRKCLDLFMLPKESQEIHRVLSSFADKFVQDNPQSMDEMFKNPDACYVFTISVVILNSELHNVAVKNIHNTTLEAFIQRNFYTDAATIDHQIQERVFNDLKENEFTLTEDDMSVFESLQPNDDVVVENAEIERVMRGVLKSKCCSIEEDSLFQVSSSTLDHFSISKVLFNCIWPYFNQSFISLFENDQLGAKVHHLVLSALKTALQLCVELGMTVPRNEFFKTLCTFTSLMNNNEKFSLKEKHLVALKTLLSILETNASDILESWSCMMEVFYQVDRILSSINNNNAFIQVSEIDNMTTSFHQHVDQVTIDRIFSNNNEKMDELSIEYYVKALCSIQCKGHTNETQCHIFCINKVIEACYLNLARMDKLWSRTWNVISNFFISVATCKDSTVAMYAVDTLRQLIHKLIEIDSLSYIQQEMLRPFIVIVQQGISSEIQLMVIECITNLALTKPNFITTGWKAWVQVLSVASSSKQTTIVRIAFEKLLTILDQEERRCKYLSYVLHNSCFVDLIYCLKAFVQMNIPSMKEVSLNAISLIQDCANTLVGIEESGNIMTGAPLSTWIPILTCLSSLVSDDAREDIRAGALQTLQALLNDKSIVSMFSAETWRLILHGALLPIFDHLSCGDNGILDEAWIDCTSRSVFKVLVSVLDHNISSDVSFDLFASIMNVIMKCYTLIDTVDQYADMTKVFEVGTDIIQILISTCGGKFEDSHWRKIQKSLEEIVSRQNSHNMNLYMLIHITEGINRILTFLMEHQLFEYFTWFVMILEQMDNRIGNSLISTKPNSQLCSTSKLMIDAETKILSTSLRIFSELFSMQKENVEMEMVQFGITGFINTAKRVFTFYVENQEFAQTNLDQERFVD</sequence>
<dbReference type="VEuPathDB" id="AmoebaDB:NF0130980"/>
<dbReference type="SMART" id="SM00222">
    <property type="entry name" value="Sec7"/>
    <property type="match status" value="1"/>
</dbReference>
<evidence type="ECO:0000256" key="1">
    <source>
        <dbReference type="ARBA" id="ARBA00004496"/>
    </source>
</evidence>
<dbReference type="GO" id="GO:0005085">
    <property type="term" value="F:guanyl-nucleotide exchange factor activity"/>
    <property type="evidence" value="ECO:0007669"/>
    <property type="project" value="InterPro"/>
</dbReference>
<evidence type="ECO:0000259" key="3">
    <source>
        <dbReference type="PROSITE" id="PS50190"/>
    </source>
</evidence>
<organism evidence="4 5">
    <name type="scientific">Naegleria fowleri</name>
    <name type="common">Brain eating amoeba</name>
    <dbReference type="NCBI Taxonomy" id="5763"/>
    <lineage>
        <taxon>Eukaryota</taxon>
        <taxon>Discoba</taxon>
        <taxon>Heterolobosea</taxon>
        <taxon>Tetramitia</taxon>
        <taxon>Eutetramitia</taxon>
        <taxon>Vahlkampfiidae</taxon>
        <taxon>Naegleria</taxon>
    </lineage>
</organism>
<dbReference type="VEuPathDB" id="AmoebaDB:NF0131010"/>
<dbReference type="VEuPathDB" id="AmoebaDB:NF0131000"/>
<keyword evidence="2" id="KW-0963">Cytoplasm</keyword>
<dbReference type="InterPro" id="IPR023394">
    <property type="entry name" value="Sec7_C_sf"/>
</dbReference>
<dbReference type="InterPro" id="IPR035999">
    <property type="entry name" value="Sec7_dom_sf"/>
</dbReference>
<dbReference type="InterPro" id="IPR000904">
    <property type="entry name" value="Sec7_dom"/>
</dbReference>
<dbReference type="PANTHER" id="PTHR10663">
    <property type="entry name" value="GUANYL-NUCLEOTIDE EXCHANGE FACTOR"/>
    <property type="match status" value="1"/>
</dbReference>
<comment type="caution">
    <text evidence="4">The sequence shown here is derived from an EMBL/GenBank/DDBJ whole genome shotgun (WGS) entry which is preliminary data.</text>
</comment>
<protein>
    <recommendedName>
        <fullName evidence="3">SEC7 domain-containing protein</fullName>
    </recommendedName>
</protein>
<dbReference type="GO" id="GO:0005737">
    <property type="term" value="C:cytoplasm"/>
    <property type="evidence" value="ECO:0007669"/>
    <property type="project" value="UniProtKB-SubCell"/>
</dbReference>
<dbReference type="InterPro" id="IPR032691">
    <property type="entry name" value="Mon2/Sec7/BIG1-like_HUS"/>
</dbReference>
<name>A0A6A5C5T3_NAEFO</name>
<accession>A0A6A5C5T3</accession>
<dbReference type="Proteomes" id="UP000444721">
    <property type="component" value="Unassembled WGS sequence"/>
</dbReference>
<dbReference type="SUPFAM" id="SSF48371">
    <property type="entry name" value="ARM repeat"/>
    <property type="match status" value="1"/>
</dbReference>
<proteinExistence type="predicted"/>
<evidence type="ECO:0000313" key="4">
    <source>
        <dbReference type="EMBL" id="KAF0981188.1"/>
    </source>
</evidence>
<comment type="subcellular location">
    <subcellularLocation>
        <location evidence="1">Cytoplasm</location>
    </subcellularLocation>
</comment>
<keyword evidence="5" id="KW-1185">Reference proteome</keyword>
<dbReference type="SUPFAM" id="SSF48425">
    <property type="entry name" value="Sec7 domain"/>
    <property type="match status" value="1"/>
</dbReference>
<gene>
    <name evidence="4" type="ORF">FDP41_012976</name>
</gene>